<sequence length="374" mass="38993">MASAVCCELATGPAVAACQSYDARSDVRSPAVATALPVVGSFSAKHQIGKGGGGAALSSASLLRATSAKHIASLCSSASLFHLGAAAQQEGVNKATRKRLTPVVAALDDDQPSAGFESEEEEKVVVETGEGGGATAVAVEASPSDKVAELKSALIDALYATDRGLRASSETRAEIMELITQLEALNPTPSPTESLALLDGKWILAYTSFSEIFPLLAASNLPLIKVGEISQTIDASGLTVQNLVTFSSPLATTSFGASASFEVRSPKRVQIKFEESSIGTPQLTDFIDLPSEIALMGQNVDLTPLRSVIKPVQEAAQNVAKSLAERPPLKIPLRDGAASWLITTYLDADLRISRGDGNSVFVLIKEGSPLLDML</sequence>
<gene>
    <name evidence="4" type="ORF">CBR_g49209</name>
</gene>
<organism evidence="4 5">
    <name type="scientific">Chara braunii</name>
    <name type="common">Braun's stonewort</name>
    <dbReference type="NCBI Taxonomy" id="69332"/>
    <lineage>
        <taxon>Eukaryota</taxon>
        <taxon>Viridiplantae</taxon>
        <taxon>Streptophyta</taxon>
        <taxon>Charophyceae</taxon>
        <taxon>Charales</taxon>
        <taxon>Characeae</taxon>
        <taxon>Chara</taxon>
    </lineage>
</organism>
<comment type="caution">
    <text evidence="4">The sequence shown here is derived from an EMBL/GenBank/DDBJ whole genome shotgun (WGS) entry which is preliminary data.</text>
</comment>
<evidence type="ECO:0000256" key="2">
    <source>
        <dbReference type="ARBA" id="ARBA00022640"/>
    </source>
</evidence>
<accession>A0A388M499</accession>
<dbReference type="AlphaFoldDB" id="A0A388M499"/>
<dbReference type="InterPro" id="IPR006843">
    <property type="entry name" value="PAP/fibrillin_dom"/>
</dbReference>
<evidence type="ECO:0000313" key="4">
    <source>
        <dbReference type="EMBL" id="GBG89418.1"/>
    </source>
</evidence>
<dbReference type="Pfam" id="PF04755">
    <property type="entry name" value="PAP_fibrillin"/>
    <property type="match status" value="1"/>
</dbReference>
<keyword evidence="5" id="KW-1185">Reference proteome</keyword>
<dbReference type="OrthoDB" id="498392at2759"/>
<dbReference type="GO" id="GO:0009536">
    <property type="term" value="C:plastid"/>
    <property type="evidence" value="ECO:0007669"/>
    <property type="project" value="UniProtKB-SubCell"/>
</dbReference>
<dbReference type="Gramene" id="GBG89418">
    <property type="protein sequence ID" value="GBG89418"/>
    <property type="gene ID" value="CBR_g49209"/>
</dbReference>
<evidence type="ECO:0000313" key="5">
    <source>
        <dbReference type="Proteomes" id="UP000265515"/>
    </source>
</evidence>
<name>A0A388M499_CHABU</name>
<dbReference type="Proteomes" id="UP000265515">
    <property type="component" value="Unassembled WGS sequence"/>
</dbReference>
<dbReference type="InterPro" id="IPR039633">
    <property type="entry name" value="PAP"/>
</dbReference>
<dbReference type="EMBL" id="BFEA01000735">
    <property type="protein sequence ID" value="GBG89418.1"/>
    <property type="molecule type" value="Genomic_DNA"/>
</dbReference>
<proteinExistence type="predicted"/>
<evidence type="ECO:0000256" key="1">
    <source>
        <dbReference type="ARBA" id="ARBA00004474"/>
    </source>
</evidence>
<keyword evidence="2" id="KW-0934">Plastid</keyword>
<reference evidence="4 5" key="1">
    <citation type="journal article" date="2018" name="Cell">
        <title>The Chara Genome: Secondary Complexity and Implications for Plant Terrestrialization.</title>
        <authorList>
            <person name="Nishiyama T."/>
            <person name="Sakayama H."/>
            <person name="Vries J.D."/>
            <person name="Buschmann H."/>
            <person name="Saint-Marcoux D."/>
            <person name="Ullrich K.K."/>
            <person name="Haas F.B."/>
            <person name="Vanderstraeten L."/>
            <person name="Becker D."/>
            <person name="Lang D."/>
            <person name="Vosolsobe S."/>
            <person name="Rombauts S."/>
            <person name="Wilhelmsson P.K.I."/>
            <person name="Janitza P."/>
            <person name="Kern R."/>
            <person name="Heyl A."/>
            <person name="Rumpler F."/>
            <person name="Villalobos L.I.A.C."/>
            <person name="Clay J.M."/>
            <person name="Skokan R."/>
            <person name="Toyoda A."/>
            <person name="Suzuki Y."/>
            <person name="Kagoshima H."/>
            <person name="Schijlen E."/>
            <person name="Tajeshwar N."/>
            <person name="Catarino B."/>
            <person name="Hetherington A.J."/>
            <person name="Saltykova A."/>
            <person name="Bonnot C."/>
            <person name="Breuninger H."/>
            <person name="Symeonidi A."/>
            <person name="Radhakrishnan G.V."/>
            <person name="Van Nieuwerburgh F."/>
            <person name="Deforce D."/>
            <person name="Chang C."/>
            <person name="Karol K.G."/>
            <person name="Hedrich R."/>
            <person name="Ulvskov P."/>
            <person name="Glockner G."/>
            <person name="Delwiche C.F."/>
            <person name="Petrasek J."/>
            <person name="Van de Peer Y."/>
            <person name="Friml J."/>
            <person name="Beilby M."/>
            <person name="Dolan L."/>
            <person name="Kohara Y."/>
            <person name="Sugano S."/>
            <person name="Fujiyama A."/>
            <person name="Delaux P.-M."/>
            <person name="Quint M."/>
            <person name="TheiBen G."/>
            <person name="Hagemann M."/>
            <person name="Harholt J."/>
            <person name="Dunand C."/>
            <person name="Zachgo S."/>
            <person name="Langdale J."/>
            <person name="Maumus F."/>
            <person name="Straeten D.V.D."/>
            <person name="Gould S.B."/>
            <person name="Rensing S.A."/>
        </authorList>
    </citation>
    <scope>NUCLEOTIDE SEQUENCE [LARGE SCALE GENOMIC DNA]</scope>
    <source>
        <strain evidence="4 5">S276</strain>
    </source>
</reference>
<feature type="domain" description="Plastid lipid-associated protein/fibrillin conserved" evidence="3">
    <location>
        <begin position="149"/>
        <end position="363"/>
    </location>
</feature>
<comment type="subcellular location">
    <subcellularLocation>
        <location evidence="1">Plastid</location>
    </subcellularLocation>
</comment>
<dbReference type="PANTHER" id="PTHR31906">
    <property type="entry name" value="PLASTID-LIPID-ASSOCIATED PROTEIN 4, CHLOROPLASTIC-RELATED"/>
    <property type="match status" value="1"/>
</dbReference>
<protein>
    <recommendedName>
        <fullName evidence="3">Plastid lipid-associated protein/fibrillin conserved domain-containing protein</fullName>
    </recommendedName>
</protein>
<evidence type="ECO:0000259" key="3">
    <source>
        <dbReference type="Pfam" id="PF04755"/>
    </source>
</evidence>
<dbReference type="STRING" id="69332.A0A388M499"/>